<feature type="transmembrane region" description="Helical" evidence="1">
    <location>
        <begin position="41"/>
        <end position="68"/>
    </location>
</feature>
<evidence type="ECO:0000313" key="3">
    <source>
        <dbReference type="Proteomes" id="UP001595617"/>
    </source>
</evidence>
<comment type="caution">
    <text evidence="2">The sequence shown here is derived from an EMBL/GenBank/DDBJ whole genome shotgun (WGS) entry which is preliminary data.</text>
</comment>
<gene>
    <name evidence="2" type="ORF">ACFOOG_02900</name>
</gene>
<evidence type="ECO:0000256" key="1">
    <source>
        <dbReference type="SAM" id="Phobius"/>
    </source>
</evidence>
<keyword evidence="1" id="KW-0812">Transmembrane</keyword>
<proteinExistence type="predicted"/>
<sequence>MKILVDFFTAISLWVGLVTILVFLLMIPYFHIFVIKRKKKAVFYTLASVLLMGVFLLTVQNAIFIHYLKSNLKSDDQIVLQERTQKSTSEIKNALLKLSTFKGKSGSHPIGGFSFDVIINEQAYRMRIEQDSRDENFYWVYYEGYGSGAEIGFITFE</sequence>
<evidence type="ECO:0000313" key="2">
    <source>
        <dbReference type="EMBL" id="MFC3851772.1"/>
    </source>
</evidence>
<dbReference type="RefSeq" id="WP_380693161.1">
    <property type="nucleotide sequence ID" value="NZ_JBHRYR010000002.1"/>
</dbReference>
<keyword evidence="1" id="KW-0472">Membrane</keyword>
<keyword evidence="3" id="KW-1185">Reference proteome</keyword>
<protein>
    <submittedName>
        <fullName evidence="2">Uncharacterized protein</fullName>
    </submittedName>
</protein>
<reference evidence="3" key="1">
    <citation type="journal article" date="2019" name="Int. J. Syst. Evol. Microbiol.">
        <title>The Global Catalogue of Microorganisms (GCM) 10K type strain sequencing project: providing services to taxonomists for standard genome sequencing and annotation.</title>
        <authorList>
            <consortium name="The Broad Institute Genomics Platform"/>
            <consortium name="The Broad Institute Genome Sequencing Center for Infectious Disease"/>
            <person name="Wu L."/>
            <person name="Ma J."/>
        </authorList>
    </citation>
    <scope>NUCLEOTIDE SEQUENCE [LARGE SCALE GENOMIC DNA]</scope>
    <source>
        <strain evidence="3">IBRC 10765</strain>
    </source>
</reference>
<dbReference type="Proteomes" id="UP001595617">
    <property type="component" value="Unassembled WGS sequence"/>
</dbReference>
<dbReference type="EMBL" id="JBHRYR010000002">
    <property type="protein sequence ID" value="MFC3851772.1"/>
    <property type="molecule type" value="Genomic_DNA"/>
</dbReference>
<keyword evidence="1" id="KW-1133">Transmembrane helix</keyword>
<feature type="transmembrane region" description="Helical" evidence="1">
    <location>
        <begin position="12"/>
        <end position="34"/>
    </location>
</feature>
<organism evidence="2 3">
    <name type="scientific">Saccharospirillum mangrovi</name>
    <dbReference type="NCBI Taxonomy" id="2161747"/>
    <lineage>
        <taxon>Bacteria</taxon>
        <taxon>Pseudomonadati</taxon>
        <taxon>Pseudomonadota</taxon>
        <taxon>Gammaproteobacteria</taxon>
        <taxon>Oceanospirillales</taxon>
        <taxon>Saccharospirillaceae</taxon>
        <taxon>Saccharospirillum</taxon>
    </lineage>
</organism>
<accession>A0ABV7ZTE1</accession>
<name>A0ABV7ZTE1_9GAMM</name>